<keyword evidence="3" id="KW-0732">Signal</keyword>
<keyword evidence="2" id="KW-0812">Transmembrane</keyword>
<dbReference type="Proteomes" id="UP001062223">
    <property type="component" value="Chromosome"/>
</dbReference>
<evidence type="ECO:0000256" key="3">
    <source>
        <dbReference type="SAM" id="SignalP"/>
    </source>
</evidence>
<evidence type="ECO:0000313" key="4">
    <source>
        <dbReference type="EMBL" id="UYC79395.1"/>
    </source>
</evidence>
<dbReference type="RefSeq" id="WP_262137663.1">
    <property type="nucleotide sequence ID" value="NZ_CP106879.1"/>
</dbReference>
<feature type="transmembrane region" description="Helical" evidence="2">
    <location>
        <begin position="590"/>
        <end position="608"/>
    </location>
</feature>
<feature type="compositionally biased region" description="Low complexity" evidence="1">
    <location>
        <begin position="40"/>
        <end position="59"/>
    </location>
</feature>
<dbReference type="KEGG" id="cpoi:OE229_09525"/>
<protein>
    <recommendedName>
        <fullName evidence="6">Gram-positive cocci surface proteins LPxTG domain-containing protein</fullName>
    </recommendedName>
</protein>
<evidence type="ECO:0000313" key="5">
    <source>
        <dbReference type="Proteomes" id="UP001062223"/>
    </source>
</evidence>
<proteinExistence type="predicted"/>
<reference evidence="4" key="1">
    <citation type="submission" date="2022-09" db="EMBL/GenBank/DDBJ databases">
        <title>Taxonomy of Curtobacterium flaccumfaciens.</title>
        <authorList>
            <person name="Osdaghi E."/>
            <person name="Taghavi S.M."/>
            <person name="Hamidizade M."/>
            <person name="Abachi H."/>
            <person name="Fazliarab A."/>
            <person name="Baeyen S."/>
            <person name="Portier P."/>
            <person name="Van Vaerenbergh J."/>
            <person name="Jacques M.-A."/>
        </authorList>
    </citation>
    <scope>NUCLEOTIDE SEQUENCE</scope>
    <source>
        <strain evidence="4">AGQB46</strain>
    </source>
</reference>
<sequence>MNQPCTATTRRVAAIGAAVAIVTASSAFGIGAATAVAAEPTTVTSTATPGTPAAPAATVDTDEQPGGPSTDPTPTAVPGTPAPEPTTPTAPATPVAPAAPAAAEPTPAADDGSDLAFTEPSTAEDPIELTAISGTPFTRTFETTGGDGTVGYAIQDAPSSDYWVNVDTGVLSGDPKEAGTFRFQVVALSGSTEITQYVELTVAPGDPVGVTFGVATPDYNGLWQVETDGTIWEQAAGQGRVRIVPSIPVAEDTPLALAGLAVDAYGNRTTPGPDYPRSTVTSTDDSDSAVWNDGDSSNTVTFGGTGTRTVTVSEGGVSTSFEVVVGAEDTDEPAAPDTIAFTEPSTPESPIRIETTAGEQIERTFSATGSSTELHYVLLTGPTAFPVPGNEHPIAPLGLAVGDTSGVLSGAPTVAGEYDFQVMAMNGSRAATQYVHLSIRPAATKELSLLVGTIGSPKGWLRDAEGLREVFAESPKSIPVDAVPVAQGSTMVVRVTALDAFGNSTKESDGAQPVVTSSVASDEVTLPYGEWEPRVEFPHASPHTITVALGDVSTTFDVDVRPTIATIGNPTPTAGGGHLAYTGADASGPLAWALGLLAAGGGLLVHRLRRRRA</sequence>
<feature type="region of interest" description="Disordered" evidence="1">
    <location>
        <begin position="266"/>
        <end position="297"/>
    </location>
</feature>
<evidence type="ECO:0000256" key="2">
    <source>
        <dbReference type="SAM" id="Phobius"/>
    </source>
</evidence>
<dbReference type="EMBL" id="CP106879">
    <property type="protein sequence ID" value="UYC79395.1"/>
    <property type="molecule type" value="Genomic_DNA"/>
</dbReference>
<gene>
    <name evidence="4" type="ORF">OE229_09525</name>
</gene>
<name>A0A9Q9P540_9MICO</name>
<dbReference type="GO" id="GO:0016020">
    <property type="term" value="C:membrane"/>
    <property type="evidence" value="ECO:0007669"/>
    <property type="project" value="InterPro"/>
</dbReference>
<dbReference type="InterPro" id="IPR013783">
    <property type="entry name" value="Ig-like_fold"/>
</dbReference>
<dbReference type="Gene3D" id="2.60.40.10">
    <property type="entry name" value="Immunoglobulins"/>
    <property type="match status" value="2"/>
</dbReference>
<feature type="region of interest" description="Disordered" evidence="1">
    <location>
        <begin position="40"/>
        <end position="126"/>
    </location>
</feature>
<feature type="signal peptide" evidence="3">
    <location>
        <begin position="1"/>
        <end position="37"/>
    </location>
</feature>
<organism evidence="4 5">
    <name type="scientific">Curtobacterium poinsettiae</name>
    <dbReference type="NCBI Taxonomy" id="159612"/>
    <lineage>
        <taxon>Bacteria</taxon>
        <taxon>Bacillati</taxon>
        <taxon>Actinomycetota</taxon>
        <taxon>Actinomycetes</taxon>
        <taxon>Micrococcales</taxon>
        <taxon>Microbacteriaceae</taxon>
        <taxon>Curtobacterium</taxon>
    </lineage>
</organism>
<dbReference type="InterPro" id="IPR015919">
    <property type="entry name" value="Cadherin-like_sf"/>
</dbReference>
<keyword evidence="2" id="KW-0472">Membrane</keyword>
<dbReference type="SUPFAM" id="SSF49313">
    <property type="entry name" value="Cadherin-like"/>
    <property type="match status" value="1"/>
</dbReference>
<evidence type="ECO:0008006" key="6">
    <source>
        <dbReference type="Google" id="ProtNLM"/>
    </source>
</evidence>
<dbReference type="GO" id="GO:0005509">
    <property type="term" value="F:calcium ion binding"/>
    <property type="evidence" value="ECO:0007669"/>
    <property type="project" value="InterPro"/>
</dbReference>
<evidence type="ECO:0000256" key="1">
    <source>
        <dbReference type="SAM" id="MobiDB-lite"/>
    </source>
</evidence>
<dbReference type="GO" id="GO:0005975">
    <property type="term" value="P:carbohydrate metabolic process"/>
    <property type="evidence" value="ECO:0007669"/>
    <property type="project" value="UniProtKB-ARBA"/>
</dbReference>
<dbReference type="AlphaFoldDB" id="A0A9Q9P540"/>
<keyword evidence="2" id="KW-1133">Transmembrane helix</keyword>
<feature type="compositionally biased region" description="Low complexity" evidence="1">
    <location>
        <begin position="89"/>
        <end position="109"/>
    </location>
</feature>
<accession>A0A9Q9P540</accession>
<feature type="chain" id="PRO_5040262016" description="Gram-positive cocci surface proteins LPxTG domain-containing protein" evidence="3">
    <location>
        <begin position="38"/>
        <end position="613"/>
    </location>
</feature>